<proteinExistence type="predicted"/>
<dbReference type="EMBL" id="OU466857">
    <property type="protein sequence ID" value="CAH2038938.1"/>
    <property type="molecule type" value="Genomic_DNA"/>
</dbReference>
<dbReference type="AlphaFoldDB" id="A0AAU9RE67"/>
<name>A0AAU9RE67_THLAR</name>
<dbReference type="Pfam" id="PF12043">
    <property type="entry name" value="DUF3527"/>
    <property type="match status" value="1"/>
</dbReference>
<gene>
    <name evidence="1" type="ORF">TAV2_LOCUS132</name>
</gene>
<evidence type="ECO:0000313" key="2">
    <source>
        <dbReference type="Proteomes" id="UP000836841"/>
    </source>
</evidence>
<keyword evidence="2" id="KW-1185">Reference proteome</keyword>
<dbReference type="PANTHER" id="PTHR31390">
    <property type="entry name" value="EXPRESSED PROTEIN"/>
    <property type="match status" value="1"/>
</dbReference>
<dbReference type="PANTHER" id="PTHR31390:SF2">
    <property type="entry name" value="EXPRESSED PROTEIN"/>
    <property type="match status" value="1"/>
</dbReference>
<dbReference type="InterPro" id="IPR021916">
    <property type="entry name" value="DUF3527"/>
</dbReference>
<protein>
    <recommendedName>
        <fullName evidence="3">Tubby C-terminal domain-containing protein</fullName>
    </recommendedName>
</protein>
<organism evidence="1 2">
    <name type="scientific">Thlaspi arvense</name>
    <name type="common">Field penny-cress</name>
    <dbReference type="NCBI Taxonomy" id="13288"/>
    <lineage>
        <taxon>Eukaryota</taxon>
        <taxon>Viridiplantae</taxon>
        <taxon>Streptophyta</taxon>
        <taxon>Embryophyta</taxon>
        <taxon>Tracheophyta</taxon>
        <taxon>Spermatophyta</taxon>
        <taxon>Magnoliopsida</taxon>
        <taxon>eudicotyledons</taxon>
        <taxon>Gunneridae</taxon>
        <taxon>Pentapetalae</taxon>
        <taxon>rosids</taxon>
        <taxon>malvids</taxon>
        <taxon>Brassicales</taxon>
        <taxon>Brassicaceae</taxon>
        <taxon>Thlaspideae</taxon>
        <taxon>Thlaspi</taxon>
    </lineage>
</organism>
<sequence>MKGDDTQKNENQLTNVYCDVSPSSENGLSKSRNLFRQKDRQNLAVFSIGKWLQIFKNSPKVSCEFSTSSSPSPSHVLSKLGANHKAEFRIRCHQSEKMHEKTLSLPSKTFSSPSIDISQGTLQFTMRANEMPRFVFKLENQKDVYVATLSRNVKDQTILDYSYMIHLQRGVSSSSSSSSSSSHLVGRIKVSTLFSRLNERITEREFVLFSSNGEYSQILPCGKKNRGLSARVNDVLENNQSASRLRCSWDQQFQEPSYQQNNLPPNLETLAIVVKEEDLEKETGGWGLKFLKKSSLVHTKSESLGSLISMDVVVPSGIHGGPEGGPLSLIERWKSQGNCDCGGWDLGCSFTLLKGQRRKDHCNLFELFKEGSNHETPVLRIVNVRGGLYSVQFQTNLSSLQTFTVALAFIHSQSSYVRCI</sequence>
<reference evidence="1 2" key="1">
    <citation type="submission" date="2022-03" db="EMBL/GenBank/DDBJ databases">
        <authorList>
            <person name="Nunn A."/>
            <person name="Chopra R."/>
            <person name="Nunn A."/>
            <person name="Contreras Garrido A."/>
        </authorList>
    </citation>
    <scope>NUCLEOTIDE SEQUENCE [LARGE SCALE GENOMIC DNA]</scope>
</reference>
<evidence type="ECO:0000313" key="1">
    <source>
        <dbReference type="EMBL" id="CAH2038938.1"/>
    </source>
</evidence>
<evidence type="ECO:0008006" key="3">
    <source>
        <dbReference type="Google" id="ProtNLM"/>
    </source>
</evidence>
<accession>A0AAU9RE67</accession>
<dbReference type="Proteomes" id="UP000836841">
    <property type="component" value="Chromosome 1"/>
</dbReference>
<feature type="non-terminal residue" evidence="1">
    <location>
        <position position="420"/>
    </location>
</feature>